<dbReference type="EMBL" id="PDWZ02000016">
    <property type="protein sequence ID" value="KAB2099555.1"/>
    <property type="molecule type" value="Genomic_DNA"/>
</dbReference>
<evidence type="ECO:0000313" key="2">
    <source>
        <dbReference type="Proteomes" id="UP000293547"/>
    </source>
</evidence>
<gene>
    <name evidence="1" type="ORF">AG0111_0g12175</name>
</gene>
<dbReference type="Proteomes" id="UP000293547">
    <property type="component" value="Unassembled WGS sequence"/>
</dbReference>
<proteinExistence type="predicted"/>
<evidence type="ECO:0000313" key="1">
    <source>
        <dbReference type="EMBL" id="KAB2099555.1"/>
    </source>
</evidence>
<reference evidence="1 2" key="1">
    <citation type="journal article" date="2019" name="bioRxiv">
        <title>Genomics, evolutionary history and diagnostics of the Alternaria alternata species group including apple and Asian pear pathotypes.</title>
        <authorList>
            <person name="Armitage A.D."/>
            <person name="Cockerton H.M."/>
            <person name="Sreenivasaprasad S."/>
            <person name="Woodhall J.W."/>
            <person name="Lane C.R."/>
            <person name="Harrison R.J."/>
            <person name="Clarkson J.P."/>
        </authorList>
    </citation>
    <scope>NUCLEOTIDE SEQUENCE [LARGE SCALE GENOMIC DNA]</scope>
    <source>
        <strain evidence="1 2">FERA 650</strain>
    </source>
</reference>
<comment type="caution">
    <text evidence="1">The sequence shown here is derived from an EMBL/GenBank/DDBJ whole genome shotgun (WGS) entry which is preliminary data.</text>
</comment>
<organism evidence="1 2">
    <name type="scientific">Alternaria gaisen</name>
    <dbReference type="NCBI Taxonomy" id="167740"/>
    <lineage>
        <taxon>Eukaryota</taxon>
        <taxon>Fungi</taxon>
        <taxon>Dikarya</taxon>
        <taxon>Ascomycota</taxon>
        <taxon>Pezizomycotina</taxon>
        <taxon>Dothideomycetes</taxon>
        <taxon>Pleosporomycetidae</taxon>
        <taxon>Pleosporales</taxon>
        <taxon>Pleosporineae</taxon>
        <taxon>Pleosporaceae</taxon>
        <taxon>Alternaria</taxon>
        <taxon>Alternaria sect. Alternaria</taxon>
    </lineage>
</organism>
<protein>
    <submittedName>
        <fullName evidence="1">Uncharacterized protein</fullName>
    </submittedName>
</protein>
<sequence length="251" mass="27369">MAAQQPTILFIPGAWHFPAGFDAVRELLKPLGYPTEAVAHPSIGAEPPNTTLDDDIANTRAEIMKLVEAGKKIVVVAHSYGGIVGSSAVEDLGFNQRKAIGKEGGVINFVYMAAFALPKGCSPRYVFRDAVAPWMVFKGDRVCAAEPAKYFYHDLTRSEQKKWIAELTHMSAPVFGSGTTHEPWHHMPCTYIFCEYDRVIPLDIQKKMAASIGSGLTTFYINASHSPFLSVPDEVVKGIELASKVGLAKSL</sequence>
<name>A0ACB6F572_9PLEO</name>
<accession>A0ACB6F572</accession>
<keyword evidence="2" id="KW-1185">Reference proteome</keyword>